<accession>A0A5B7J5L7</accession>
<organism evidence="1 2">
    <name type="scientific">Portunus trituberculatus</name>
    <name type="common">Swimming crab</name>
    <name type="synonym">Neptunus trituberculatus</name>
    <dbReference type="NCBI Taxonomy" id="210409"/>
    <lineage>
        <taxon>Eukaryota</taxon>
        <taxon>Metazoa</taxon>
        <taxon>Ecdysozoa</taxon>
        <taxon>Arthropoda</taxon>
        <taxon>Crustacea</taxon>
        <taxon>Multicrustacea</taxon>
        <taxon>Malacostraca</taxon>
        <taxon>Eumalacostraca</taxon>
        <taxon>Eucarida</taxon>
        <taxon>Decapoda</taxon>
        <taxon>Pleocyemata</taxon>
        <taxon>Brachyura</taxon>
        <taxon>Eubrachyura</taxon>
        <taxon>Portunoidea</taxon>
        <taxon>Portunidae</taxon>
        <taxon>Portuninae</taxon>
        <taxon>Portunus</taxon>
    </lineage>
</organism>
<protein>
    <submittedName>
        <fullName evidence="1">Uncharacterized protein</fullName>
    </submittedName>
</protein>
<dbReference type="AlphaFoldDB" id="A0A5B7J5L7"/>
<proteinExistence type="predicted"/>
<sequence>MYSIPGIQSFFAIDEVPLVNECPSISLTVICKPAIHCKSPENPFTSQFPPWQDIAHYRDRIPVPHLSQSISKPPEELLTPYLIKVISSRVKENNVFGLPSR</sequence>
<comment type="caution">
    <text evidence="1">The sequence shown here is derived from an EMBL/GenBank/DDBJ whole genome shotgun (WGS) entry which is preliminary data.</text>
</comment>
<evidence type="ECO:0000313" key="2">
    <source>
        <dbReference type="Proteomes" id="UP000324222"/>
    </source>
</evidence>
<dbReference type="Proteomes" id="UP000324222">
    <property type="component" value="Unassembled WGS sequence"/>
</dbReference>
<evidence type="ECO:0000313" key="1">
    <source>
        <dbReference type="EMBL" id="MPC93121.1"/>
    </source>
</evidence>
<reference evidence="1 2" key="1">
    <citation type="submission" date="2019-05" db="EMBL/GenBank/DDBJ databases">
        <title>Another draft genome of Portunus trituberculatus and its Hox gene families provides insights of decapod evolution.</title>
        <authorList>
            <person name="Jeong J.-H."/>
            <person name="Song I."/>
            <person name="Kim S."/>
            <person name="Choi T."/>
            <person name="Kim D."/>
            <person name="Ryu S."/>
            <person name="Kim W."/>
        </authorList>
    </citation>
    <scope>NUCLEOTIDE SEQUENCE [LARGE SCALE GENOMIC DNA]</scope>
    <source>
        <tissue evidence="1">Muscle</tissue>
    </source>
</reference>
<name>A0A5B7J5L7_PORTR</name>
<dbReference type="EMBL" id="VSRR010093678">
    <property type="protein sequence ID" value="MPC93121.1"/>
    <property type="molecule type" value="Genomic_DNA"/>
</dbReference>
<keyword evidence="2" id="KW-1185">Reference proteome</keyword>
<gene>
    <name evidence="1" type="ORF">E2C01_088243</name>
</gene>